<dbReference type="Proteomes" id="UP000078431">
    <property type="component" value="Unassembled WGS sequence"/>
</dbReference>
<protein>
    <submittedName>
        <fullName evidence="1">Uncharacterized protein</fullName>
    </submittedName>
</protein>
<organism evidence="1 2">
    <name type="scientific">Obesumbacterium proteus ATCC 12841</name>
    <dbReference type="NCBI Taxonomy" id="1354268"/>
    <lineage>
        <taxon>Bacteria</taxon>
        <taxon>Pseudomonadati</taxon>
        <taxon>Pseudomonadota</taxon>
        <taxon>Gammaproteobacteria</taxon>
        <taxon>Enterobacterales</taxon>
        <taxon>Hafniaceae</taxon>
        <taxon>Obesumbacterium</taxon>
    </lineage>
</organism>
<evidence type="ECO:0000313" key="1">
    <source>
        <dbReference type="EMBL" id="OAT56552.1"/>
    </source>
</evidence>
<dbReference type="EMBL" id="LXEX01000077">
    <property type="protein sequence ID" value="OAT56552.1"/>
    <property type="molecule type" value="Genomic_DNA"/>
</dbReference>
<evidence type="ECO:0000313" key="2">
    <source>
        <dbReference type="Proteomes" id="UP000078431"/>
    </source>
</evidence>
<comment type="caution">
    <text evidence="1">The sequence shown here is derived from an EMBL/GenBank/DDBJ whole genome shotgun (WGS) entry which is preliminary data.</text>
</comment>
<name>A0AA91ED02_9GAMM</name>
<dbReference type="AlphaFoldDB" id="A0AA91ED02"/>
<reference evidence="1 2" key="1">
    <citation type="submission" date="2016-04" db="EMBL/GenBank/DDBJ databases">
        <title>ATOL: Assembling a taxonomically balanced genome-scale reconstruction of the evolutionary history of the Enterobacteriaceae.</title>
        <authorList>
            <person name="Plunkett G.III."/>
            <person name="Neeno-Eckwall E.C."/>
            <person name="Glasner J.D."/>
            <person name="Perna N.T."/>
        </authorList>
    </citation>
    <scope>NUCLEOTIDE SEQUENCE [LARGE SCALE GENOMIC DNA]</scope>
    <source>
        <strain evidence="1 2">ATCC 12841</strain>
    </source>
</reference>
<keyword evidence="2" id="KW-1185">Reference proteome</keyword>
<accession>A0AA91ED02</accession>
<gene>
    <name evidence="1" type="ORF">M993_04778</name>
</gene>
<proteinExistence type="predicted"/>
<sequence>MMNNETSCDFFCSRVAEAYLLHLVAIWRRPIYRYATGDIEVSHSFLWGLLDGYPKDRMTSSYRAKFYSKLLKKFDPTPAKGAVICGGKVPELSKRGIKYMNALVHGFGDMLEDIGDRDEYGLLTIPKGELNDQI</sequence>